<name>A0AAN6SQQ2_9PEZI</name>
<feature type="compositionally biased region" description="Basic residues" evidence="1">
    <location>
        <begin position="437"/>
        <end position="451"/>
    </location>
</feature>
<keyword evidence="3" id="KW-1185">Reference proteome</keyword>
<dbReference type="EMBL" id="MU854419">
    <property type="protein sequence ID" value="KAK4038765.1"/>
    <property type="molecule type" value="Genomic_DNA"/>
</dbReference>
<reference evidence="3" key="1">
    <citation type="journal article" date="2023" name="Mol. Phylogenet. Evol.">
        <title>Genome-scale phylogeny and comparative genomics of the fungal order Sordariales.</title>
        <authorList>
            <person name="Hensen N."/>
            <person name="Bonometti L."/>
            <person name="Westerberg I."/>
            <person name="Brannstrom I.O."/>
            <person name="Guillou S."/>
            <person name="Cros-Aarteil S."/>
            <person name="Calhoun S."/>
            <person name="Haridas S."/>
            <person name="Kuo A."/>
            <person name="Mondo S."/>
            <person name="Pangilinan J."/>
            <person name="Riley R."/>
            <person name="LaButti K."/>
            <person name="Andreopoulos B."/>
            <person name="Lipzen A."/>
            <person name="Chen C."/>
            <person name="Yan M."/>
            <person name="Daum C."/>
            <person name="Ng V."/>
            <person name="Clum A."/>
            <person name="Steindorff A."/>
            <person name="Ohm R.A."/>
            <person name="Martin F."/>
            <person name="Silar P."/>
            <person name="Natvig D.O."/>
            <person name="Lalanne C."/>
            <person name="Gautier V."/>
            <person name="Ament-Velasquez S.L."/>
            <person name="Kruys A."/>
            <person name="Hutchinson M.I."/>
            <person name="Powell A.J."/>
            <person name="Barry K."/>
            <person name="Miller A.N."/>
            <person name="Grigoriev I.V."/>
            <person name="Debuchy R."/>
            <person name="Gladieux P."/>
            <person name="Hiltunen Thoren M."/>
            <person name="Johannesson H."/>
        </authorList>
    </citation>
    <scope>NUCLEOTIDE SEQUENCE [LARGE SCALE GENOMIC DNA]</scope>
    <source>
        <strain evidence="3">CBS 284.82</strain>
    </source>
</reference>
<evidence type="ECO:0000313" key="3">
    <source>
        <dbReference type="Proteomes" id="UP001303115"/>
    </source>
</evidence>
<protein>
    <submittedName>
        <fullName evidence="2">Uncharacterized protein</fullName>
    </submittedName>
</protein>
<dbReference type="Proteomes" id="UP001303115">
    <property type="component" value="Unassembled WGS sequence"/>
</dbReference>
<comment type="caution">
    <text evidence="2">The sequence shown here is derived from an EMBL/GenBank/DDBJ whole genome shotgun (WGS) entry which is preliminary data.</text>
</comment>
<feature type="region of interest" description="Disordered" evidence="1">
    <location>
        <begin position="403"/>
        <end position="451"/>
    </location>
</feature>
<organism evidence="2 3">
    <name type="scientific">Parachaetomium inaequale</name>
    <dbReference type="NCBI Taxonomy" id="2588326"/>
    <lineage>
        <taxon>Eukaryota</taxon>
        <taxon>Fungi</taxon>
        <taxon>Dikarya</taxon>
        <taxon>Ascomycota</taxon>
        <taxon>Pezizomycotina</taxon>
        <taxon>Sordariomycetes</taxon>
        <taxon>Sordariomycetidae</taxon>
        <taxon>Sordariales</taxon>
        <taxon>Chaetomiaceae</taxon>
        <taxon>Parachaetomium</taxon>
    </lineage>
</organism>
<accession>A0AAN6SQQ2</accession>
<proteinExistence type="predicted"/>
<sequence length="451" mass="52227">MRKKDLISNGIFFSRKPAREGALPQHIDRVRAILLDFTCTLVDSVDAYHEIHRTGDDNEVHCLEDDLLGSLDLDASNRAIVEECKIILNGARRLHGGKDREAEWQTFFLLNFFIPLASGVRLKDDDTRHTARAKFYYEHFESAQSRRWTLFRQKKVGEKKAERGFRQDDRENLTEPKPDWVAYFPVHNFPRERIPTSKKWQFMRDPNNAMIENFSHTTLQHLARHGVQSNTAGLFRKRQNQKTIVLSDCICFPWLIVEHKKAGEVALEERCYCQAANAGTAAVMMLETLSGIVPGVKKHTANEHIPPVVTMTTVDKIVRVWITYRCKLRGDDAIQYRMDCIWRGDMTRVLDLIKFRAILEDTHTWAMREQRPRISTYIDLWKYKHPMKLRTGCEPGGLAPALGHVRLRSPSPTATTKTGRQPLLDDDEASAEEQKVKKNRGKNQRRNKRKN</sequence>
<gene>
    <name evidence="2" type="ORF">C8A01DRAFT_37255</name>
</gene>
<evidence type="ECO:0000256" key="1">
    <source>
        <dbReference type="SAM" id="MobiDB-lite"/>
    </source>
</evidence>
<evidence type="ECO:0000313" key="2">
    <source>
        <dbReference type="EMBL" id="KAK4038765.1"/>
    </source>
</evidence>
<feature type="compositionally biased region" description="Polar residues" evidence="1">
    <location>
        <begin position="410"/>
        <end position="419"/>
    </location>
</feature>
<dbReference type="AlphaFoldDB" id="A0AAN6SQQ2"/>